<reference evidence="3" key="1">
    <citation type="submission" date="2018-06" db="EMBL/GenBank/DDBJ databases">
        <authorList>
            <consortium name="Pathogen Informatics"/>
        </authorList>
    </citation>
    <scope>NUCLEOTIDE SEQUENCE [LARGE SCALE GENOMIC DNA]</scope>
    <source>
        <strain evidence="3">NCTC10132</strain>
    </source>
</reference>
<dbReference type="Proteomes" id="UP000257559">
    <property type="component" value="Chromosome"/>
</dbReference>
<gene>
    <name evidence="2" type="ORF">NCTC10132_00526</name>
</gene>
<dbReference type="EMBL" id="LS991951">
    <property type="protein sequence ID" value="SYV97167.1"/>
    <property type="molecule type" value="Genomic_DNA"/>
</dbReference>
<sequence>MKKLLKTSLLLASFVTTSGVLVSCSTSKNYHESQEAKSPYASLIREDNKVNPILKEFTSQTFFKNNSNSENEFYNQQLSIDKKFYNELNISLTFAPLFIPRVTDGNVATEFTLKQAIRSSYIVEETLSQKW</sequence>
<keyword evidence="3" id="KW-1185">Reference proteome</keyword>
<dbReference type="AlphaFoldDB" id="A0A3B0PMZ1"/>
<name>A0A3B0PMZ1_9BACT</name>
<dbReference type="KEGG" id="medw:NCTC10132_00526"/>
<proteinExistence type="predicted"/>
<feature type="non-terminal residue" evidence="2">
    <location>
        <position position="131"/>
    </location>
</feature>
<keyword evidence="1" id="KW-0732">Signal</keyword>
<evidence type="ECO:0000313" key="2">
    <source>
        <dbReference type="EMBL" id="SYV97167.1"/>
    </source>
</evidence>
<feature type="chain" id="PRO_5017176160" description="Lipoprotein" evidence="1">
    <location>
        <begin position="23"/>
        <end position="131"/>
    </location>
</feature>
<evidence type="ECO:0008006" key="4">
    <source>
        <dbReference type="Google" id="ProtNLM"/>
    </source>
</evidence>
<evidence type="ECO:0000256" key="1">
    <source>
        <dbReference type="SAM" id="SignalP"/>
    </source>
</evidence>
<feature type="signal peptide" evidence="1">
    <location>
        <begin position="1"/>
        <end position="22"/>
    </location>
</feature>
<accession>A0A3B0PMZ1</accession>
<evidence type="ECO:0000313" key="3">
    <source>
        <dbReference type="Proteomes" id="UP000257559"/>
    </source>
</evidence>
<dbReference type="PROSITE" id="PS51257">
    <property type="entry name" value="PROKAR_LIPOPROTEIN"/>
    <property type="match status" value="1"/>
</dbReference>
<organism evidence="2 3">
    <name type="scientific">Mycoplasmopsis edwardii</name>
    <dbReference type="NCBI Taxonomy" id="53558"/>
    <lineage>
        <taxon>Bacteria</taxon>
        <taxon>Bacillati</taxon>
        <taxon>Mycoplasmatota</taxon>
        <taxon>Mycoplasmoidales</taxon>
        <taxon>Metamycoplasmataceae</taxon>
        <taxon>Mycoplasmopsis</taxon>
    </lineage>
</organism>
<protein>
    <recommendedName>
        <fullName evidence="4">Lipoprotein</fullName>
    </recommendedName>
</protein>